<protein>
    <submittedName>
        <fullName evidence="1">Uncharacterized protein</fullName>
    </submittedName>
</protein>
<comment type="caution">
    <text evidence="1">The sequence shown here is derived from an EMBL/GenBank/DDBJ whole genome shotgun (WGS) entry which is preliminary data.</text>
</comment>
<gene>
    <name evidence="1" type="ORF">S03H2_35725</name>
</gene>
<feature type="non-terminal residue" evidence="1">
    <location>
        <position position="48"/>
    </location>
</feature>
<organism evidence="1">
    <name type="scientific">marine sediment metagenome</name>
    <dbReference type="NCBI Taxonomy" id="412755"/>
    <lineage>
        <taxon>unclassified sequences</taxon>
        <taxon>metagenomes</taxon>
        <taxon>ecological metagenomes</taxon>
    </lineage>
</organism>
<reference evidence="1" key="1">
    <citation type="journal article" date="2014" name="Front. Microbiol.">
        <title>High frequency of phylogenetically diverse reductive dehalogenase-homologous genes in deep subseafloor sedimentary metagenomes.</title>
        <authorList>
            <person name="Kawai M."/>
            <person name="Futagami T."/>
            <person name="Toyoda A."/>
            <person name="Takaki Y."/>
            <person name="Nishi S."/>
            <person name="Hori S."/>
            <person name="Arai W."/>
            <person name="Tsubouchi T."/>
            <person name="Morono Y."/>
            <person name="Uchiyama I."/>
            <person name="Ito T."/>
            <person name="Fujiyama A."/>
            <person name="Inagaki F."/>
            <person name="Takami H."/>
        </authorList>
    </citation>
    <scope>NUCLEOTIDE SEQUENCE</scope>
    <source>
        <strain evidence="1">Expedition CK06-06</strain>
    </source>
</reference>
<proteinExistence type="predicted"/>
<name>X1FXB5_9ZZZZ</name>
<sequence length="48" mass="5196">MALVKLGGGIVQISGSIAGNTFARNRFGNYMRSRTKPVNPNSTRQTDI</sequence>
<accession>X1FXB5</accession>
<dbReference type="EMBL" id="BARU01021874">
    <property type="protein sequence ID" value="GAH50296.1"/>
    <property type="molecule type" value="Genomic_DNA"/>
</dbReference>
<evidence type="ECO:0000313" key="1">
    <source>
        <dbReference type="EMBL" id="GAH50296.1"/>
    </source>
</evidence>
<dbReference type="AlphaFoldDB" id="X1FXB5"/>